<dbReference type="EMBL" id="JARKIK010000006">
    <property type="protein sequence ID" value="KAK8751182.1"/>
    <property type="molecule type" value="Genomic_DNA"/>
</dbReference>
<evidence type="ECO:0000256" key="2">
    <source>
        <dbReference type="ARBA" id="ARBA00023043"/>
    </source>
</evidence>
<dbReference type="SUPFAM" id="SSF48403">
    <property type="entry name" value="Ankyrin repeat"/>
    <property type="match status" value="2"/>
</dbReference>
<feature type="repeat" description="ANK" evidence="3">
    <location>
        <begin position="544"/>
        <end position="566"/>
    </location>
</feature>
<feature type="repeat" description="ANK" evidence="3">
    <location>
        <begin position="206"/>
        <end position="238"/>
    </location>
</feature>
<feature type="repeat" description="ANK" evidence="3">
    <location>
        <begin position="309"/>
        <end position="341"/>
    </location>
</feature>
<feature type="coiled-coil region" evidence="4">
    <location>
        <begin position="1104"/>
        <end position="1131"/>
    </location>
</feature>
<dbReference type="Gene3D" id="1.25.40.20">
    <property type="entry name" value="Ankyrin repeat-containing domain"/>
    <property type="match status" value="5"/>
</dbReference>
<keyword evidence="1" id="KW-0677">Repeat</keyword>
<feature type="repeat" description="ANK" evidence="3">
    <location>
        <begin position="511"/>
        <end position="543"/>
    </location>
</feature>
<evidence type="ECO:0000256" key="5">
    <source>
        <dbReference type="SAM" id="MobiDB-lite"/>
    </source>
</evidence>
<dbReference type="PROSITE" id="PS50297">
    <property type="entry name" value="ANK_REP_REGION"/>
    <property type="match status" value="8"/>
</dbReference>
<feature type="repeat" description="ANK" evidence="3">
    <location>
        <begin position="411"/>
        <end position="437"/>
    </location>
</feature>
<feature type="transmembrane region" description="Helical" evidence="6">
    <location>
        <begin position="761"/>
        <end position="784"/>
    </location>
</feature>
<dbReference type="InterPro" id="IPR036770">
    <property type="entry name" value="Ankyrin_rpt-contain_sf"/>
</dbReference>
<feature type="region of interest" description="Disordered" evidence="5">
    <location>
        <begin position="1"/>
        <end position="29"/>
    </location>
</feature>
<feature type="transmembrane region" description="Helical" evidence="6">
    <location>
        <begin position="836"/>
        <end position="856"/>
    </location>
</feature>
<comment type="caution">
    <text evidence="7">The sequence shown here is derived from an EMBL/GenBank/DDBJ whole genome shotgun (WGS) entry which is preliminary data.</text>
</comment>
<dbReference type="SMART" id="SM00248">
    <property type="entry name" value="ANK"/>
    <property type="match status" value="15"/>
</dbReference>
<accession>A0AAW0YHS1</accession>
<evidence type="ECO:0000256" key="6">
    <source>
        <dbReference type="SAM" id="Phobius"/>
    </source>
</evidence>
<dbReference type="PROSITE" id="PS50088">
    <property type="entry name" value="ANK_REPEAT"/>
    <property type="match status" value="8"/>
</dbReference>
<keyword evidence="8" id="KW-1185">Reference proteome</keyword>
<gene>
    <name evidence="7" type="ORF">OTU49_013304</name>
</gene>
<sequence length="1149" mass="130271">MPAHDKSHIPLLQRVSRGPFSRQKKQEKPETYVVNIEDNSTDLTRARAPYERSVSVRERYDRVGDPISTRKYTEELLQKTEENDYTSCQMLLEKGTDVNITDEETKSTALHIAAKNGNKDILDLLLSKGADCNAQDSTEQSPLHHTATKDHLYCCQRLLKCPDLNVNIQNKTHDTPLHRAAKEGRRAICNIMLQHPDINVNAKNKRGMIPLHLATLENHGSIIELLMEYGADFKIQDKNFHLPIHYAAQKGFPESCEVLLSNTSEADKDKQLRANLKDGKTPLMLAAKGGYHRCCAKLTNININKQDKEGNTALHYAAIGGFENTIDELLNMGANPNTENKKGKTPVLEAASKKKSSCLKLFAESCVKLDVVDKKNRNVLHYAAEKNSEDSLKFLLSLNTLEHHLDKKDDDNCTPLHIAIKREAVECAHILLESGASPVEQCIGGMTPLHLAADKGYTSICEVLLGKSEVLVSQENEQMATPLHLAALHGSVDVCQILLRKGARISAIDKLGRTALHIASDKGYANVVKFLTRKGIPQRTKDDTGSTALHIAASKGSLECCQVLVSSAKATCCDADQNGALPINRAFENKHDNVFRFLLLQLPHKNDQEERMACFHEYMHTALKENRLTAVEAIIGSSWWKAGFIGENGHHCQNFRVLVEHHPGLALKVQDKCIERSESKVTYNFRFIEDNYYIPTAPGKIAESPFENDTGKVRKNAVQFIQDGLQWKNRHPLTLMVHHNCHRLLQHTLTNAWLLDKWSSYIYIIFLALLLLELLFVFCLIIFMGSVDNWSHIEKRCNLTREEFCSLSLAEESAEALSNSTVIKKCNETLPLKRGLSLALLIITAIALLLECNYMYRLRKEYLSIDNLMQICRLIFTIAVIVPGGSCEFQHHILYIWQWECGILALLVGWLHLINTLNQLPILSVFMPITKSFIKSFFKVVFYIVMLLFVFAFIFHLLLQDQAAFINVPQSMVKTIVWMLGDLGYDDTFLNDDHQLLYPKMVNLLFVVFVTIIGGFVANLVITQPSEKLNVFREKAAFYRAASRCMLFHKLDVCFPFFHKYRIRGTFIDEETKINGYNVLTKKLLMLDTKEEEAQPVNPLVLQLEEQNKQINTLLTLHVEQREEIRDLKQQINVIVKSLPSLYQSQPKV</sequence>
<evidence type="ECO:0000313" key="8">
    <source>
        <dbReference type="Proteomes" id="UP001445076"/>
    </source>
</evidence>
<reference evidence="7 8" key="1">
    <citation type="journal article" date="2024" name="BMC Genomics">
        <title>Genome assembly of redclaw crayfish (Cherax quadricarinatus) provides insights into its immune adaptation and hypoxia tolerance.</title>
        <authorList>
            <person name="Liu Z."/>
            <person name="Zheng J."/>
            <person name="Li H."/>
            <person name="Fang K."/>
            <person name="Wang S."/>
            <person name="He J."/>
            <person name="Zhou D."/>
            <person name="Weng S."/>
            <person name="Chi M."/>
            <person name="Gu Z."/>
            <person name="He J."/>
            <person name="Li F."/>
            <person name="Wang M."/>
        </authorList>
    </citation>
    <scope>NUCLEOTIDE SEQUENCE [LARGE SCALE GENOMIC DNA]</scope>
    <source>
        <strain evidence="7">ZL_2023a</strain>
    </source>
</reference>
<protein>
    <recommendedName>
        <fullName evidence="9">Transient receptor potential cation channel subfamily A member 1</fullName>
    </recommendedName>
</protein>
<dbReference type="Pfam" id="PF00023">
    <property type="entry name" value="Ank"/>
    <property type="match status" value="2"/>
</dbReference>
<feature type="transmembrane region" description="Helical" evidence="6">
    <location>
        <begin position="1001"/>
        <end position="1022"/>
    </location>
</feature>
<feature type="transmembrane region" description="Helical" evidence="6">
    <location>
        <begin position="892"/>
        <end position="915"/>
    </location>
</feature>
<name>A0AAW0YHS1_CHEQU</name>
<keyword evidence="6" id="KW-0472">Membrane</keyword>
<organism evidence="7 8">
    <name type="scientific">Cherax quadricarinatus</name>
    <name type="common">Australian red claw crayfish</name>
    <dbReference type="NCBI Taxonomy" id="27406"/>
    <lineage>
        <taxon>Eukaryota</taxon>
        <taxon>Metazoa</taxon>
        <taxon>Ecdysozoa</taxon>
        <taxon>Arthropoda</taxon>
        <taxon>Crustacea</taxon>
        <taxon>Multicrustacea</taxon>
        <taxon>Malacostraca</taxon>
        <taxon>Eumalacostraca</taxon>
        <taxon>Eucarida</taxon>
        <taxon>Decapoda</taxon>
        <taxon>Pleocyemata</taxon>
        <taxon>Astacidea</taxon>
        <taxon>Parastacoidea</taxon>
        <taxon>Parastacidae</taxon>
        <taxon>Cherax</taxon>
    </lineage>
</organism>
<evidence type="ECO:0000256" key="4">
    <source>
        <dbReference type="SAM" id="Coils"/>
    </source>
</evidence>
<feature type="transmembrane region" description="Helical" evidence="6">
    <location>
        <begin position="936"/>
        <end position="959"/>
    </location>
</feature>
<evidence type="ECO:0000313" key="7">
    <source>
        <dbReference type="EMBL" id="KAK8751182.1"/>
    </source>
</evidence>
<feature type="repeat" description="ANK" evidence="3">
    <location>
        <begin position="444"/>
        <end position="465"/>
    </location>
</feature>
<evidence type="ECO:0008006" key="9">
    <source>
        <dbReference type="Google" id="ProtNLM"/>
    </source>
</evidence>
<dbReference type="PANTHER" id="PTHR24198:SF165">
    <property type="entry name" value="ANKYRIN REPEAT-CONTAINING PROTEIN-RELATED"/>
    <property type="match status" value="1"/>
</dbReference>
<feature type="repeat" description="ANK" evidence="3">
    <location>
        <begin position="105"/>
        <end position="137"/>
    </location>
</feature>
<dbReference type="Pfam" id="PF12796">
    <property type="entry name" value="Ank_2"/>
    <property type="match status" value="5"/>
</dbReference>
<dbReference type="AlphaFoldDB" id="A0AAW0YHS1"/>
<evidence type="ECO:0000256" key="1">
    <source>
        <dbReference type="ARBA" id="ARBA00022737"/>
    </source>
</evidence>
<keyword evidence="2 3" id="KW-0040">ANK repeat</keyword>
<proteinExistence type="predicted"/>
<evidence type="ECO:0000256" key="3">
    <source>
        <dbReference type="PROSITE-ProRule" id="PRU00023"/>
    </source>
</evidence>
<keyword evidence="6" id="KW-1133">Transmembrane helix</keyword>
<dbReference type="InterPro" id="IPR002110">
    <property type="entry name" value="Ankyrin_rpt"/>
</dbReference>
<dbReference type="PRINTS" id="PR01415">
    <property type="entry name" value="ANKYRIN"/>
</dbReference>
<keyword evidence="4" id="KW-0175">Coiled coil</keyword>
<feature type="repeat" description="ANK" evidence="3">
    <location>
        <begin position="478"/>
        <end position="510"/>
    </location>
</feature>
<keyword evidence="6" id="KW-0812">Transmembrane</keyword>
<dbReference type="PANTHER" id="PTHR24198">
    <property type="entry name" value="ANKYRIN REPEAT AND PROTEIN KINASE DOMAIN-CONTAINING PROTEIN"/>
    <property type="match status" value="1"/>
</dbReference>
<dbReference type="Proteomes" id="UP001445076">
    <property type="component" value="Unassembled WGS sequence"/>
</dbReference>